<name>A0AAE3ZI04_9ACTN</name>
<dbReference type="RefSeq" id="WP_374727324.1">
    <property type="nucleotide sequence ID" value="NZ_JAVDXW010000001.1"/>
</dbReference>
<accession>A0AAE3ZI04</accession>
<comment type="caution">
    <text evidence="2">The sequence shown here is derived from an EMBL/GenBank/DDBJ whole genome shotgun (WGS) entry which is preliminary data.</text>
</comment>
<protein>
    <recommendedName>
        <fullName evidence="1">DUF6292 domain-containing protein</fullName>
    </recommendedName>
</protein>
<feature type="domain" description="DUF6292" evidence="1">
    <location>
        <begin position="33"/>
        <end position="109"/>
    </location>
</feature>
<organism evidence="2 3">
    <name type="scientific">Haloactinomyces albus</name>
    <dbReference type="NCBI Taxonomy" id="1352928"/>
    <lineage>
        <taxon>Bacteria</taxon>
        <taxon>Bacillati</taxon>
        <taxon>Actinomycetota</taxon>
        <taxon>Actinomycetes</taxon>
        <taxon>Actinopolysporales</taxon>
        <taxon>Actinopolysporaceae</taxon>
        <taxon>Haloactinomyces</taxon>
    </lineage>
</organism>
<evidence type="ECO:0000313" key="3">
    <source>
        <dbReference type="Proteomes" id="UP001180845"/>
    </source>
</evidence>
<gene>
    <name evidence="2" type="ORF">JOF55_004442</name>
</gene>
<dbReference type="Proteomes" id="UP001180845">
    <property type="component" value="Unassembled WGS sequence"/>
</dbReference>
<evidence type="ECO:0000313" key="2">
    <source>
        <dbReference type="EMBL" id="MDR7304261.1"/>
    </source>
</evidence>
<reference evidence="2" key="1">
    <citation type="submission" date="2023-07" db="EMBL/GenBank/DDBJ databases">
        <title>Sequencing the genomes of 1000 actinobacteria strains.</title>
        <authorList>
            <person name="Klenk H.-P."/>
        </authorList>
    </citation>
    <scope>NUCLEOTIDE SEQUENCE</scope>
    <source>
        <strain evidence="2">DSM 45977</strain>
    </source>
</reference>
<dbReference type="InterPro" id="IPR046259">
    <property type="entry name" value="DUF6292"/>
</dbReference>
<sequence>MRMDPEVLNESLLAHTGRKLGLREATEGYAQDIRATAEELAVALAEVDVADDGGRISVRLVVQPELTVGWTPTVGWYLDTEDGNRAYRVTREADSAGVVPAPDTVAAWLSVLAAGDRSGHAESPEELSADDPALLELLATHGAGHPSSGP</sequence>
<dbReference type="EMBL" id="JAVDXW010000001">
    <property type="protein sequence ID" value="MDR7304261.1"/>
    <property type="molecule type" value="Genomic_DNA"/>
</dbReference>
<keyword evidence="3" id="KW-1185">Reference proteome</keyword>
<dbReference type="Pfam" id="PF19809">
    <property type="entry name" value="DUF6292"/>
    <property type="match status" value="1"/>
</dbReference>
<dbReference type="AlphaFoldDB" id="A0AAE3ZI04"/>
<proteinExistence type="predicted"/>
<evidence type="ECO:0000259" key="1">
    <source>
        <dbReference type="Pfam" id="PF19809"/>
    </source>
</evidence>